<evidence type="ECO:0000256" key="1">
    <source>
        <dbReference type="ARBA" id="ARBA00004141"/>
    </source>
</evidence>
<dbReference type="Pfam" id="PF03134">
    <property type="entry name" value="TB2_DP1_HVA22"/>
    <property type="match status" value="1"/>
</dbReference>
<evidence type="ECO:0000313" key="8">
    <source>
        <dbReference type="EMBL" id="KAF9333562.1"/>
    </source>
</evidence>
<feature type="compositionally biased region" description="Low complexity" evidence="6">
    <location>
        <begin position="160"/>
        <end position="172"/>
    </location>
</feature>
<dbReference type="PANTHER" id="PTHR12300:SF161">
    <property type="entry name" value="RECEPTOR EXPRESSION-ENHANCING PROTEIN"/>
    <property type="match status" value="1"/>
</dbReference>
<evidence type="ECO:0000313" key="9">
    <source>
        <dbReference type="Proteomes" id="UP000696485"/>
    </source>
</evidence>
<keyword evidence="5 7" id="KW-0472">Membrane</keyword>
<evidence type="ECO:0000256" key="5">
    <source>
        <dbReference type="ARBA" id="ARBA00023136"/>
    </source>
</evidence>
<keyword evidence="4 7" id="KW-1133">Transmembrane helix</keyword>
<feature type="compositionally biased region" description="Polar residues" evidence="6">
    <location>
        <begin position="354"/>
        <end position="364"/>
    </location>
</feature>
<feature type="compositionally biased region" description="Basic and acidic residues" evidence="6">
    <location>
        <begin position="383"/>
        <end position="398"/>
    </location>
</feature>
<evidence type="ECO:0000256" key="7">
    <source>
        <dbReference type="SAM" id="Phobius"/>
    </source>
</evidence>
<protein>
    <submittedName>
        <fullName evidence="8">Uncharacterized protein</fullName>
    </submittedName>
</protein>
<keyword evidence="3 7" id="KW-0812">Transmembrane</keyword>
<feature type="transmembrane region" description="Helical" evidence="7">
    <location>
        <begin position="66"/>
        <end position="92"/>
    </location>
</feature>
<comment type="caution">
    <text evidence="8">The sequence shown here is derived from an EMBL/GenBank/DDBJ whole genome shotgun (WGS) entry which is preliminary data.</text>
</comment>
<dbReference type="EMBL" id="JAAAUY010000196">
    <property type="protein sequence ID" value="KAF9333562.1"/>
    <property type="molecule type" value="Genomic_DNA"/>
</dbReference>
<feature type="compositionally biased region" description="Polar residues" evidence="6">
    <location>
        <begin position="445"/>
        <end position="456"/>
    </location>
</feature>
<reference evidence="8" key="1">
    <citation type="journal article" date="2020" name="Fungal Divers.">
        <title>Resolving the Mortierellaceae phylogeny through synthesis of multi-gene phylogenetics and phylogenomics.</title>
        <authorList>
            <person name="Vandepol N."/>
            <person name="Liber J."/>
            <person name="Desiro A."/>
            <person name="Na H."/>
            <person name="Kennedy M."/>
            <person name="Barry K."/>
            <person name="Grigoriev I.V."/>
            <person name="Miller A.N."/>
            <person name="O'Donnell K."/>
            <person name="Stajich J.E."/>
            <person name="Bonito G."/>
        </authorList>
    </citation>
    <scope>NUCLEOTIDE SEQUENCE</scope>
    <source>
        <strain evidence="8">NVP1</strain>
    </source>
</reference>
<evidence type="ECO:0000256" key="4">
    <source>
        <dbReference type="ARBA" id="ARBA00022989"/>
    </source>
</evidence>
<dbReference type="PANTHER" id="PTHR12300">
    <property type="entry name" value="HVA22-LIKE PROTEINS"/>
    <property type="match status" value="1"/>
</dbReference>
<feature type="region of interest" description="Disordered" evidence="6">
    <location>
        <begin position="320"/>
        <end position="456"/>
    </location>
</feature>
<comment type="similarity">
    <text evidence="2">Belongs to the DP1 family.</text>
</comment>
<feature type="region of interest" description="Disordered" evidence="6">
    <location>
        <begin position="155"/>
        <end position="211"/>
    </location>
</feature>
<dbReference type="Proteomes" id="UP000696485">
    <property type="component" value="Unassembled WGS sequence"/>
</dbReference>
<accession>A0A9P5VNA2</accession>
<comment type="subcellular location">
    <subcellularLocation>
        <location evidence="1">Membrane</location>
        <topology evidence="1">Multi-pass membrane protein</topology>
    </subcellularLocation>
</comment>
<sequence length="456" mass="51519">MASFPRAKVDSSTQTDPPLPFTALLDRTLDRIEVNVPLNLSSVTFHIRRHHLARIERLERVLSNSFFFKFVLFRIGLSPQHVFFLLCLVFLVGCRQLYKKSVYLTTNICAVAYPVYCSIRTINSEAITPPKGLGLDPATVDPSSSTSEYIRRRHRHPYGSGSYNSASSSFRSVTSDRPNRRVEPSLGSNSYNSSSQEEYESRSMTSSWSRPGYSNYSEDMTSHSGSLTVEERMKQRMRRRWAQFSHSRKEKATRQWLAYWSIYGTFQVVDTWSSFLLDWIPGYNLGKLMFLWWAQRRGATLIFDYFRPLIQAKSKDGREVARKYSSRSMNSDANGSERRGRRGRGHGLGDSSSTGRGVTTSAASSVRMLPSLSSQQQFYGQSDDDHLPHHDSHEHREAITSSPHDSGSFADASMFTAESVWSAPSSSPSVHQADASEAQQLGRLHSNNATPTPMFV</sequence>
<evidence type="ECO:0000256" key="3">
    <source>
        <dbReference type="ARBA" id="ARBA00022692"/>
    </source>
</evidence>
<feature type="compositionally biased region" description="Polar residues" evidence="6">
    <location>
        <begin position="371"/>
        <end position="380"/>
    </location>
</feature>
<feature type="compositionally biased region" description="Low complexity" evidence="6">
    <location>
        <begin position="184"/>
        <end position="196"/>
    </location>
</feature>
<evidence type="ECO:0000256" key="6">
    <source>
        <dbReference type="SAM" id="MobiDB-lite"/>
    </source>
</evidence>
<dbReference type="AlphaFoldDB" id="A0A9P5VNA2"/>
<feature type="compositionally biased region" description="Low complexity" evidence="6">
    <location>
        <begin position="419"/>
        <end position="430"/>
    </location>
</feature>
<evidence type="ECO:0000256" key="2">
    <source>
        <dbReference type="ARBA" id="ARBA00008573"/>
    </source>
</evidence>
<keyword evidence="9" id="KW-1185">Reference proteome</keyword>
<name>A0A9P5VNA2_9FUNG</name>
<proteinExistence type="inferred from homology"/>
<dbReference type="GO" id="GO:0016020">
    <property type="term" value="C:membrane"/>
    <property type="evidence" value="ECO:0007669"/>
    <property type="project" value="UniProtKB-SubCell"/>
</dbReference>
<gene>
    <name evidence="8" type="ORF">BG006_003448</name>
</gene>
<organism evidence="8 9">
    <name type="scientific">Podila minutissima</name>
    <dbReference type="NCBI Taxonomy" id="64525"/>
    <lineage>
        <taxon>Eukaryota</taxon>
        <taxon>Fungi</taxon>
        <taxon>Fungi incertae sedis</taxon>
        <taxon>Mucoromycota</taxon>
        <taxon>Mortierellomycotina</taxon>
        <taxon>Mortierellomycetes</taxon>
        <taxon>Mortierellales</taxon>
        <taxon>Mortierellaceae</taxon>
        <taxon>Podila</taxon>
    </lineage>
</organism>
<dbReference type="InterPro" id="IPR004345">
    <property type="entry name" value="TB2_DP1_HVA22"/>
</dbReference>